<dbReference type="Gene3D" id="1.25.40.10">
    <property type="entry name" value="Tetratricopeptide repeat domain"/>
    <property type="match status" value="1"/>
</dbReference>
<dbReference type="EMBL" id="JH767184">
    <property type="protein sequence ID" value="EQC29451.1"/>
    <property type="molecule type" value="Genomic_DNA"/>
</dbReference>
<dbReference type="Pfam" id="PF13424">
    <property type="entry name" value="TPR_12"/>
    <property type="match status" value="1"/>
</dbReference>
<dbReference type="SUPFAM" id="SSF48452">
    <property type="entry name" value="TPR-like"/>
    <property type="match status" value="1"/>
</dbReference>
<dbReference type="VEuPathDB" id="FungiDB:SDRG_12913"/>
<accession>T0Q4F3</accession>
<reference evidence="1 2" key="1">
    <citation type="submission" date="2012-04" db="EMBL/GenBank/DDBJ databases">
        <title>The Genome Sequence of Saprolegnia declina VS20.</title>
        <authorList>
            <consortium name="The Broad Institute Genome Sequencing Platform"/>
            <person name="Russ C."/>
            <person name="Nusbaum C."/>
            <person name="Tyler B."/>
            <person name="van West P."/>
            <person name="Dieguez-Uribeondo J."/>
            <person name="de Bruijn I."/>
            <person name="Tripathy S."/>
            <person name="Jiang R."/>
            <person name="Young S.K."/>
            <person name="Zeng Q."/>
            <person name="Gargeya S."/>
            <person name="Fitzgerald M."/>
            <person name="Haas B."/>
            <person name="Abouelleil A."/>
            <person name="Alvarado L."/>
            <person name="Arachchi H.M."/>
            <person name="Berlin A."/>
            <person name="Chapman S.B."/>
            <person name="Goldberg J."/>
            <person name="Griggs A."/>
            <person name="Gujja S."/>
            <person name="Hansen M."/>
            <person name="Howarth C."/>
            <person name="Imamovic A."/>
            <person name="Larimer J."/>
            <person name="McCowen C."/>
            <person name="Montmayeur A."/>
            <person name="Murphy C."/>
            <person name="Neiman D."/>
            <person name="Pearson M."/>
            <person name="Priest M."/>
            <person name="Roberts A."/>
            <person name="Saif S."/>
            <person name="Shea T."/>
            <person name="Sisk P."/>
            <person name="Sykes S."/>
            <person name="Wortman J."/>
            <person name="Nusbaum C."/>
            <person name="Birren B."/>
        </authorList>
    </citation>
    <scope>NUCLEOTIDE SEQUENCE [LARGE SCALE GENOMIC DNA]</scope>
    <source>
        <strain evidence="1 2">VS20</strain>
    </source>
</reference>
<keyword evidence="2" id="KW-1185">Reference proteome</keyword>
<sequence>MGKLARAKDRRAILEATKQDTHTNMDQVTCLENLCLCLQSSAQHALANACLHDLLAIYAATYASDHEKVLRLQQAVAATYVAQKRFDEAYALYTHVIEATSAKHGRQHLAVAHAIEGLGRGYFLQGAYEMAEAAFKEARSILLQRLDAGNEELRRASNNLAAAPTTIQSDKLTMAGGGKAISTEAYHPNPNAVMDLDSGRTEL</sequence>
<evidence type="ECO:0000313" key="2">
    <source>
        <dbReference type="Proteomes" id="UP000030762"/>
    </source>
</evidence>
<proteinExistence type="predicted"/>
<dbReference type="InterPro" id="IPR011990">
    <property type="entry name" value="TPR-like_helical_dom_sf"/>
</dbReference>
<dbReference type="InParanoid" id="T0Q4F3"/>
<gene>
    <name evidence="1" type="ORF">SDRG_12913</name>
</gene>
<evidence type="ECO:0000313" key="1">
    <source>
        <dbReference type="EMBL" id="EQC29451.1"/>
    </source>
</evidence>
<dbReference type="RefSeq" id="XP_008617218.1">
    <property type="nucleotide sequence ID" value="XM_008618996.1"/>
</dbReference>
<dbReference type="Proteomes" id="UP000030762">
    <property type="component" value="Unassembled WGS sequence"/>
</dbReference>
<organism evidence="1 2">
    <name type="scientific">Saprolegnia diclina (strain VS20)</name>
    <dbReference type="NCBI Taxonomy" id="1156394"/>
    <lineage>
        <taxon>Eukaryota</taxon>
        <taxon>Sar</taxon>
        <taxon>Stramenopiles</taxon>
        <taxon>Oomycota</taxon>
        <taxon>Saprolegniomycetes</taxon>
        <taxon>Saprolegniales</taxon>
        <taxon>Saprolegniaceae</taxon>
        <taxon>Saprolegnia</taxon>
    </lineage>
</organism>
<name>T0Q4F3_SAPDV</name>
<dbReference type="AlphaFoldDB" id="T0Q4F3"/>
<dbReference type="GeneID" id="19953640"/>
<protein>
    <recommendedName>
        <fullName evidence="3">MalT-like TPR region domain-containing protein</fullName>
    </recommendedName>
</protein>
<evidence type="ECO:0008006" key="3">
    <source>
        <dbReference type="Google" id="ProtNLM"/>
    </source>
</evidence>